<dbReference type="InterPro" id="IPR010982">
    <property type="entry name" value="Lambda_DNA-bd_dom_sf"/>
</dbReference>
<dbReference type="GO" id="GO:0003677">
    <property type="term" value="F:DNA binding"/>
    <property type="evidence" value="ECO:0007669"/>
    <property type="project" value="InterPro"/>
</dbReference>
<organism evidence="2 3">
    <name type="scientific">Actinomadura geliboluensis</name>
    <dbReference type="NCBI Taxonomy" id="882440"/>
    <lineage>
        <taxon>Bacteria</taxon>
        <taxon>Bacillati</taxon>
        <taxon>Actinomycetota</taxon>
        <taxon>Actinomycetes</taxon>
        <taxon>Streptosporangiales</taxon>
        <taxon>Thermomonosporaceae</taxon>
        <taxon>Actinomadura</taxon>
    </lineage>
</organism>
<dbReference type="CDD" id="cd00093">
    <property type="entry name" value="HTH_XRE"/>
    <property type="match status" value="1"/>
</dbReference>
<reference evidence="2 3" key="1">
    <citation type="submission" date="2019-05" db="EMBL/GenBank/DDBJ databases">
        <title>Draft genome sequence of Actinomadura geliboluensis A8036.</title>
        <authorList>
            <person name="Saricaoglu S."/>
            <person name="Isik K."/>
        </authorList>
    </citation>
    <scope>NUCLEOTIDE SEQUENCE [LARGE SCALE GENOMIC DNA]</scope>
    <source>
        <strain evidence="2 3">A8036</strain>
    </source>
</reference>
<evidence type="ECO:0000259" key="1">
    <source>
        <dbReference type="PROSITE" id="PS50943"/>
    </source>
</evidence>
<keyword evidence="3" id="KW-1185">Reference proteome</keyword>
<name>A0A5S4HK22_9ACTN</name>
<dbReference type="InterPro" id="IPR001387">
    <property type="entry name" value="Cro/C1-type_HTH"/>
</dbReference>
<dbReference type="SMART" id="SM00530">
    <property type="entry name" value="HTH_XRE"/>
    <property type="match status" value="2"/>
</dbReference>
<proteinExistence type="predicted"/>
<dbReference type="AlphaFoldDB" id="A0A5S4HK22"/>
<protein>
    <submittedName>
        <fullName evidence="2">Helix-turn-helix transcriptional regulator</fullName>
    </submittedName>
</protein>
<dbReference type="SUPFAM" id="SSF47413">
    <property type="entry name" value="lambda repressor-like DNA-binding domains"/>
    <property type="match status" value="1"/>
</dbReference>
<dbReference type="Pfam" id="PF13560">
    <property type="entry name" value="HTH_31"/>
    <property type="match status" value="1"/>
</dbReference>
<dbReference type="RefSeq" id="WP_138635719.1">
    <property type="nucleotide sequence ID" value="NZ_VCKZ01000039.1"/>
</dbReference>
<dbReference type="OrthoDB" id="3689729at2"/>
<dbReference type="EMBL" id="VCKZ01000039">
    <property type="protein sequence ID" value="TMR40880.1"/>
    <property type="molecule type" value="Genomic_DNA"/>
</dbReference>
<evidence type="ECO:0000313" key="2">
    <source>
        <dbReference type="EMBL" id="TMR40880.1"/>
    </source>
</evidence>
<dbReference type="Proteomes" id="UP000305238">
    <property type="component" value="Unassembled WGS sequence"/>
</dbReference>
<comment type="caution">
    <text evidence="2">The sequence shown here is derived from an EMBL/GenBank/DDBJ whole genome shotgun (WGS) entry which is preliminary data.</text>
</comment>
<sequence length="176" mass="19109">MVVEPSAARRRLVMEGAVSGRGRLMAHGRVRLDAGKLRRLRLRRGLTVDGLAALTGGRVPARQLWEYEAGRRRCDPARYAQLCRALGVAPPELSEVGIAEAALSDLRHWAGLTADQAAGLLGVSSWSLLRAEREGRLPQGVGRGAFVVAAARAYMCSTRLVEVALRRAESRTTTRN</sequence>
<evidence type="ECO:0000313" key="3">
    <source>
        <dbReference type="Proteomes" id="UP000305238"/>
    </source>
</evidence>
<dbReference type="Gene3D" id="1.10.260.40">
    <property type="entry name" value="lambda repressor-like DNA-binding domains"/>
    <property type="match status" value="1"/>
</dbReference>
<dbReference type="PROSITE" id="PS50943">
    <property type="entry name" value="HTH_CROC1"/>
    <property type="match status" value="1"/>
</dbReference>
<accession>A0A5S4HK22</accession>
<feature type="domain" description="HTH cro/C1-type" evidence="1">
    <location>
        <begin position="37"/>
        <end position="93"/>
    </location>
</feature>
<gene>
    <name evidence="2" type="ORF">ETD96_08350</name>
</gene>